<feature type="transmembrane region" description="Helical" evidence="1">
    <location>
        <begin position="60"/>
        <end position="78"/>
    </location>
</feature>
<proteinExistence type="predicted"/>
<dbReference type="InParanoid" id="A0A3N4LLU7"/>
<evidence type="ECO:0000313" key="3">
    <source>
        <dbReference type="Proteomes" id="UP000267821"/>
    </source>
</evidence>
<name>A0A3N4LLU7_9PEZI</name>
<dbReference type="OrthoDB" id="10471875at2759"/>
<accession>A0A3N4LLU7</accession>
<keyword evidence="1" id="KW-0812">Transmembrane</keyword>
<evidence type="ECO:0000256" key="1">
    <source>
        <dbReference type="SAM" id="Phobius"/>
    </source>
</evidence>
<reference evidence="2 3" key="1">
    <citation type="journal article" date="2018" name="Nat. Ecol. Evol.">
        <title>Pezizomycetes genomes reveal the molecular basis of ectomycorrhizal truffle lifestyle.</title>
        <authorList>
            <person name="Murat C."/>
            <person name="Payen T."/>
            <person name="Noel B."/>
            <person name="Kuo A."/>
            <person name="Morin E."/>
            <person name="Chen J."/>
            <person name="Kohler A."/>
            <person name="Krizsan K."/>
            <person name="Balestrini R."/>
            <person name="Da Silva C."/>
            <person name="Montanini B."/>
            <person name="Hainaut M."/>
            <person name="Levati E."/>
            <person name="Barry K.W."/>
            <person name="Belfiori B."/>
            <person name="Cichocki N."/>
            <person name="Clum A."/>
            <person name="Dockter R.B."/>
            <person name="Fauchery L."/>
            <person name="Guy J."/>
            <person name="Iotti M."/>
            <person name="Le Tacon F."/>
            <person name="Lindquist E.A."/>
            <person name="Lipzen A."/>
            <person name="Malagnac F."/>
            <person name="Mello A."/>
            <person name="Molinier V."/>
            <person name="Miyauchi S."/>
            <person name="Poulain J."/>
            <person name="Riccioni C."/>
            <person name="Rubini A."/>
            <person name="Sitrit Y."/>
            <person name="Splivallo R."/>
            <person name="Traeger S."/>
            <person name="Wang M."/>
            <person name="Zifcakova L."/>
            <person name="Wipf D."/>
            <person name="Zambonelli A."/>
            <person name="Paolocci F."/>
            <person name="Nowrousian M."/>
            <person name="Ottonello S."/>
            <person name="Baldrian P."/>
            <person name="Spatafora J.W."/>
            <person name="Henrissat B."/>
            <person name="Nagy L.G."/>
            <person name="Aury J.M."/>
            <person name="Wincker P."/>
            <person name="Grigoriev I.V."/>
            <person name="Bonfante P."/>
            <person name="Martin F.M."/>
        </authorList>
    </citation>
    <scope>NUCLEOTIDE SEQUENCE [LARGE SCALE GENOMIC DNA]</scope>
    <source>
        <strain evidence="2 3">ATCC MYA-4762</strain>
    </source>
</reference>
<keyword evidence="3" id="KW-1185">Reference proteome</keyword>
<evidence type="ECO:0000313" key="2">
    <source>
        <dbReference type="EMBL" id="RPB23780.1"/>
    </source>
</evidence>
<protein>
    <submittedName>
        <fullName evidence="2">Uncharacterized protein</fullName>
    </submittedName>
</protein>
<dbReference type="Proteomes" id="UP000267821">
    <property type="component" value="Unassembled WGS sequence"/>
</dbReference>
<dbReference type="EMBL" id="ML121544">
    <property type="protein sequence ID" value="RPB23780.1"/>
    <property type="molecule type" value="Genomic_DNA"/>
</dbReference>
<organism evidence="2 3">
    <name type="scientific">Terfezia boudieri ATCC MYA-4762</name>
    <dbReference type="NCBI Taxonomy" id="1051890"/>
    <lineage>
        <taxon>Eukaryota</taxon>
        <taxon>Fungi</taxon>
        <taxon>Dikarya</taxon>
        <taxon>Ascomycota</taxon>
        <taxon>Pezizomycotina</taxon>
        <taxon>Pezizomycetes</taxon>
        <taxon>Pezizales</taxon>
        <taxon>Pezizaceae</taxon>
        <taxon>Terfezia</taxon>
    </lineage>
</organism>
<dbReference type="AlphaFoldDB" id="A0A3N4LLU7"/>
<keyword evidence="1" id="KW-0472">Membrane</keyword>
<sequence>MPRVTKITKIGMVWGQTSLNQDLVFIQYMSSTVAFVYMIFELFTIKFFINIRNLRTPINLRVLLFTKFYITIIVRYSSSSFTSFASFSGGSKTRFSFFGHYCCGW</sequence>
<feature type="transmembrane region" description="Helical" evidence="1">
    <location>
        <begin position="25"/>
        <end position="48"/>
    </location>
</feature>
<keyword evidence="1" id="KW-1133">Transmembrane helix</keyword>
<gene>
    <name evidence="2" type="ORF">L211DRAFT_221015</name>
</gene>